<evidence type="ECO:0000313" key="2">
    <source>
        <dbReference type="Proteomes" id="UP000814128"/>
    </source>
</evidence>
<keyword evidence="2" id="KW-1185">Reference proteome</keyword>
<evidence type="ECO:0000313" key="1">
    <source>
        <dbReference type="EMBL" id="KAI0036095.1"/>
    </source>
</evidence>
<reference evidence="1" key="1">
    <citation type="submission" date="2021-02" db="EMBL/GenBank/DDBJ databases">
        <authorList>
            <consortium name="DOE Joint Genome Institute"/>
            <person name="Ahrendt S."/>
            <person name="Looney B.P."/>
            <person name="Miyauchi S."/>
            <person name="Morin E."/>
            <person name="Drula E."/>
            <person name="Courty P.E."/>
            <person name="Chicoki N."/>
            <person name="Fauchery L."/>
            <person name="Kohler A."/>
            <person name="Kuo A."/>
            <person name="Labutti K."/>
            <person name="Pangilinan J."/>
            <person name="Lipzen A."/>
            <person name="Riley R."/>
            <person name="Andreopoulos W."/>
            <person name="He G."/>
            <person name="Johnson J."/>
            <person name="Barry K.W."/>
            <person name="Grigoriev I.V."/>
            <person name="Nagy L."/>
            <person name="Hibbett D."/>
            <person name="Henrissat B."/>
            <person name="Matheny P.B."/>
            <person name="Labbe J."/>
            <person name="Martin F."/>
        </authorList>
    </citation>
    <scope>NUCLEOTIDE SEQUENCE</scope>
    <source>
        <strain evidence="1">EC-137</strain>
    </source>
</reference>
<dbReference type="EMBL" id="MU273475">
    <property type="protein sequence ID" value="KAI0036095.1"/>
    <property type="molecule type" value="Genomic_DNA"/>
</dbReference>
<protein>
    <submittedName>
        <fullName evidence="1">P-loop containing nucleoside triphosphate hydrolase protein</fullName>
    </submittedName>
</protein>
<name>A0ACB8QWV3_9AGAM</name>
<gene>
    <name evidence="1" type="ORF">K488DRAFT_41791</name>
</gene>
<accession>A0ACB8QWV3</accession>
<proteinExistence type="predicted"/>
<organism evidence="1 2">
    <name type="scientific">Vararia minispora EC-137</name>
    <dbReference type="NCBI Taxonomy" id="1314806"/>
    <lineage>
        <taxon>Eukaryota</taxon>
        <taxon>Fungi</taxon>
        <taxon>Dikarya</taxon>
        <taxon>Basidiomycota</taxon>
        <taxon>Agaricomycotina</taxon>
        <taxon>Agaricomycetes</taxon>
        <taxon>Russulales</taxon>
        <taxon>Lachnocladiaceae</taxon>
        <taxon>Vararia</taxon>
    </lineage>
</organism>
<sequence>MASAPKPALKRKAAALPSSRKKIRTQLHSADDLPWKTVSRIPEAGIAIDEGILDLEEVEGVEVVYEETRGGRLARFNVRDGEDEAGHFSELPAKSSKHEPSAEAGPSSQPQSTTTSALPPPVTFDTKAFLPAWNSFGLHPHLARAIHAQNFRAPTAIQLQTLTHALAGRDVIGIAETGSGKTLAYGLPILHALLTRAYTDGPHPPRMRRATRALILAPTRELALQVSSHLNACLNEYADGRVQKGRNDKGAKAKEDKRSKEKVASPASKGPPLVSVAAIVGGMSPQKQKRILERGVDVLVATPGRLWDIIEEDDALAKDIKSLRFLVLDEADRMIETGHFAELSNILQLTQREFQKTNTDADFAAAAGISPASETDGAEVVLGSSQPMQTFVFSATLSKDLQRNLRKRHRARPNRKGEAPASTLDDLLLRLDLRDAEPQIVDISPEGGVVASLVESKVECLVADKDVHLYYFLLRYPGRTLVFLSAIDGIRRLLPLLELLGLPAFPLHSQLEQRQRLKNLDRFKSLPHTVLLATDIAARGLDIPSVDHVVHYQLPRTADAYVHRNGRTARAKREGFSLLICAPDERRVLKALLGSLGRQNTEIPELSIDHHVLDKLKARLHLAKQIDALAHHARKQKHERSWIREAADAMDIELGSDLEDEDYDKRSGVTKREVKVQRVKAVTLRAELAALLTQPLVARGVSTRYITSGGNPVVDNLLTEGVVHQHIIGVKMSKAGNDVVNIRKREKRAKMKVEGEDGEEWKGFGNTA</sequence>
<keyword evidence="1" id="KW-0378">Hydrolase</keyword>
<dbReference type="Proteomes" id="UP000814128">
    <property type="component" value="Unassembled WGS sequence"/>
</dbReference>
<reference evidence="1" key="2">
    <citation type="journal article" date="2022" name="New Phytol.">
        <title>Evolutionary transition to the ectomycorrhizal habit in the genomes of a hyperdiverse lineage of mushroom-forming fungi.</title>
        <authorList>
            <person name="Looney B."/>
            <person name="Miyauchi S."/>
            <person name="Morin E."/>
            <person name="Drula E."/>
            <person name="Courty P.E."/>
            <person name="Kohler A."/>
            <person name="Kuo A."/>
            <person name="LaButti K."/>
            <person name="Pangilinan J."/>
            <person name="Lipzen A."/>
            <person name="Riley R."/>
            <person name="Andreopoulos W."/>
            <person name="He G."/>
            <person name="Johnson J."/>
            <person name="Nolan M."/>
            <person name="Tritt A."/>
            <person name="Barry K.W."/>
            <person name="Grigoriev I.V."/>
            <person name="Nagy L.G."/>
            <person name="Hibbett D."/>
            <person name="Henrissat B."/>
            <person name="Matheny P.B."/>
            <person name="Labbe J."/>
            <person name="Martin F.M."/>
        </authorList>
    </citation>
    <scope>NUCLEOTIDE SEQUENCE</scope>
    <source>
        <strain evidence="1">EC-137</strain>
    </source>
</reference>
<comment type="caution">
    <text evidence="1">The sequence shown here is derived from an EMBL/GenBank/DDBJ whole genome shotgun (WGS) entry which is preliminary data.</text>
</comment>